<proteinExistence type="predicted"/>
<reference evidence="2" key="1">
    <citation type="submission" date="2018-05" db="EMBL/GenBank/DDBJ databases">
        <authorList>
            <person name="Lanie J.A."/>
            <person name="Ng W.-L."/>
            <person name="Kazmierczak K.M."/>
            <person name="Andrzejewski T.M."/>
            <person name="Davidsen T.M."/>
            <person name="Wayne K.J."/>
            <person name="Tettelin H."/>
            <person name="Glass J.I."/>
            <person name="Rusch D."/>
            <person name="Podicherti R."/>
            <person name="Tsui H.-C.T."/>
            <person name="Winkler M.E."/>
        </authorList>
    </citation>
    <scope>NUCLEOTIDE SEQUENCE</scope>
</reference>
<keyword evidence="1" id="KW-0812">Transmembrane</keyword>
<gene>
    <name evidence="2" type="ORF">METZ01_LOCUS116094</name>
</gene>
<evidence type="ECO:0000256" key="1">
    <source>
        <dbReference type="SAM" id="Phobius"/>
    </source>
</evidence>
<sequence>MRAALKRNVKAWPPFGELRQEILAVLVIAALLVLAFANIAVRSSWSEVEDGVLWVSRPE</sequence>
<feature type="transmembrane region" description="Helical" evidence="1">
    <location>
        <begin position="21"/>
        <end position="41"/>
    </location>
</feature>
<evidence type="ECO:0000313" key="2">
    <source>
        <dbReference type="EMBL" id="SVA63240.1"/>
    </source>
</evidence>
<keyword evidence="1" id="KW-0472">Membrane</keyword>
<feature type="non-terminal residue" evidence="2">
    <location>
        <position position="59"/>
    </location>
</feature>
<name>A0A381XF52_9ZZZZ</name>
<dbReference type="AlphaFoldDB" id="A0A381XF52"/>
<dbReference type="EMBL" id="UINC01014918">
    <property type="protein sequence ID" value="SVA63240.1"/>
    <property type="molecule type" value="Genomic_DNA"/>
</dbReference>
<organism evidence="2">
    <name type="scientific">marine metagenome</name>
    <dbReference type="NCBI Taxonomy" id="408172"/>
    <lineage>
        <taxon>unclassified sequences</taxon>
        <taxon>metagenomes</taxon>
        <taxon>ecological metagenomes</taxon>
    </lineage>
</organism>
<accession>A0A381XF52</accession>
<keyword evidence="1" id="KW-1133">Transmembrane helix</keyword>
<protein>
    <submittedName>
        <fullName evidence="2">Uncharacterized protein</fullName>
    </submittedName>
</protein>